<protein>
    <submittedName>
        <fullName evidence="6">Acetylornithine deacetylase</fullName>
    </submittedName>
</protein>
<keyword evidence="7" id="KW-1185">Reference proteome</keyword>
<evidence type="ECO:0000313" key="6">
    <source>
        <dbReference type="EMBL" id="SHF99915.1"/>
    </source>
</evidence>
<dbReference type="InterPro" id="IPR001261">
    <property type="entry name" value="ArgE/DapE_CS"/>
</dbReference>
<dbReference type="STRING" id="1122133.SAMN02745157_3315"/>
<dbReference type="InterPro" id="IPR036264">
    <property type="entry name" value="Bact_exopeptidase_dim_dom"/>
</dbReference>
<dbReference type="PANTHER" id="PTHR43808:SF25">
    <property type="entry name" value="PEPTIDASE M20 DIMERISATION DOMAIN-CONTAINING PROTEIN"/>
    <property type="match status" value="1"/>
</dbReference>
<sequence>MYPDLDRIIEANSESAFAFLERLVCVPSIVGAEQSAMEVFVNEALSLGLNVERLPFLNGALADRRAGVAPPAEMVTADRYQAVATTPGDADLTLLLYGHMDVVPAENPQLWTNPPFEPQRRNGRLYGRGAGDMKSGFAVGMLALRALADVAPDLFATKRLGFVAVIEEECTGNGALRSVSEHGVIASEVVLLEPTDLGLLVGGVGVMWIDIEVASPSGHAHDAGAHSSAFDLGLRLIDALRQWCEDLGRTEPEPSMATNLNPYSLNLGKVQTGDWTSTVPSHATFSVRVGYPRSWSPDKAEAVVRAVVADFASRSGFPVDPTVTLTGFRARGYLLDEKSALVRDLTAAHVAAHGVAPAVYTLGSTTDARIYLNDFDTPAVCFGAIAHGMHGIDESVELQSIVDAAKTLARFILKRFADEGAQ</sequence>
<dbReference type="Proteomes" id="UP000184485">
    <property type="component" value="Unassembled WGS sequence"/>
</dbReference>
<evidence type="ECO:0000256" key="3">
    <source>
        <dbReference type="ARBA" id="ARBA00022801"/>
    </source>
</evidence>
<feature type="domain" description="Peptidase M20 dimerisation" evidence="5">
    <location>
        <begin position="205"/>
        <end position="311"/>
    </location>
</feature>
<dbReference type="PANTHER" id="PTHR43808">
    <property type="entry name" value="ACETYLORNITHINE DEACETYLASE"/>
    <property type="match status" value="1"/>
</dbReference>
<dbReference type="OrthoDB" id="9809784at2"/>
<dbReference type="Pfam" id="PF07687">
    <property type="entry name" value="M20_dimer"/>
    <property type="match status" value="1"/>
</dbReference>
<dbReference type="Gene3D" id="3.40.630.10">
    <property type="entry name" value="Zn peptidases"/>
    <property type="match status" value="1"/>
</dbReference>
<dbReference type="AlphaFoldDB" id="A0A1M5G845"/>
<evidence type="ECO:0000256" key="1">
    <source>
        <dbReference type="ARBA" id="ARBA00001947"/>
    </source>
</evidence>
<dbReference type="SUPFAM" id="SSF55031">
    <property type="entry name" value="Bacterial exopeptidase dimerisation domain"/>
    <property type="match status" value="1"/>
</dbReference>
<proteinExistence type="predicted"/>
<dbReference type="InterPro" id="IPR011650">
    <property type="entry name" value="Peptidase_M20_dimer"/>
</dbReference>
<dbReference type="SUPFAM" id="SSF53187">
    <property type="entry name" value="Zn-dependent exopeptidases"/>
    <property type="match status" value="1"/>
</dbReference>
<accession>A0A1M5G845</accession>
<dbReference type="GO" id="GO:0046872">
    <property type="term" value="F:metal ion binding"/>
    <property type="evidence" value="ECO:0007669"/>
    <property type="project" value="UniProtKB-KW"/>
</dbReference>
<evidence type="ECO:0000313" key="7">
    <source>
        <dbReference type="Proteomes" id="UP000184485"/>
    </source>
</evidence>
<comment type="cofactor">
    <cofactor evidence="1">
        <name>Zn(2+)</name>
        <dbReference type="ChEBI" id="CHEBI:29105"/>
    </cofactor>
</comment>
<dbReference type="Pfam" id="PF01546">
    <property type="entry name" value="Peptidase_M20"/>
    <property type="match status" value="1"/>
</dbReference>
<evidence type="ECO:0000256" key="2">
    <source>
        <dbReference type="ARBA" id="ARBA00022723"/>
    </source>
</evidence>
<dbReference type="Gene3D" id="3.30.70.360">
    <property type="match status" value="1"/>
</dbReference>
<dbReference type="InterPro" id="IPR050072">
    <property type="entry name" value="Peptidase_M20A"/>
</dbReference>
<keyword evidence="2" id="KW-0479">Metal-binding</keyword>
<dbReference type="GO" id="GO:0016787">
    <property type="term" value="F:hydrolase activity"/>
    <property type="evidence" value="ECO:0007669"/>
    <property type="project" value="UniProtKB-KW"/>
</dbReference>
<organism evidence="6 7">
    <name type="scientific">Kaistia soli DSM 19436</name>
    <dbReference type="NCBI Taxonomy" id="1122133"/>
    <lineage>
        <taxon>Bacteria</taxon>
        <taxon>Pseudomonadati</taxon>
        <taxon>Pseudomonadota</taxon>
        <taxon>Alphaproteobacteria</taxon>
        <taxon>Hyphomicrobiales</taxon>
        <taxon>Kaistiaceae</taxon>
        <taxon>Kaistia</taxon>
    </lineage>
</organism>
<dbReference type="RefSeq" id="WP_073054815.1">
    <property type="nucleotide sequence ID" value="NZ_FQUP01000003.1"/>
</dbReference>
<reference evidence="6 7" key="1">
    <citation type="submission" date="2016-11" db="EMBL/GenBank/DDBJ databases">
        <authorList>
            <person name="Jaros S."/>
            <person name="Januszkiewicz K."/>
            <person name="Wedrychowicz H."/>
        </authorList>
    </citation>
    <scope>NUCLEOTIDE SEQUENCE [LARGE SCALE GENOMIC DNA]</scope>
    <source>
        <strain evidence="6 7">DSM 19436</strain>
    </source>
</reference>
<keyword evidence="4" id="KW-0862">Zinc</keyword>
<dbReference type="EMBL" id="FQUP01000003">
    <property type="protein sequence ID" value="SHF99915.1"/>
    <property type="molecule type" value="Genomic_DNA"/>
</dbReference>
<gene>
    <name evidence="6" type="ORF">SAMN02745157_3315</name>
</gene>
<name>A0A1M5G845_9HYPH</name>
<dbReference type="PROSITE" id="PS00758">
    <property type="entry name" value="ARGE_DAPE_CPG2_1"/>
    <property type="match status" value="1"/>
</dbReference>
<dbReference type="InterPro" id="IPR002933">
    <property type="entry name" value="Peptidase_M20"/>
</dbReference>
<keyword evidence="3" id="KW-0378">Hydrolase</keyword>
<evidence type="ECO:0000256" key="4">
    <source>
        <dbReference type="ARBA" id="ARBA00022833"/>
    </source>
</evidence>
<evidence type="ECO:0000259" key="5">
    <source>
        <dbReference type="Pfam" id="PF07687"/>
    </source>
</evidence>